<dbReference type="SUPFAM" id="SSF56672">
    <property type="entry name" value="DNA/RNA polymerases"/>
    <property type="match status" value="1"/>
</dbReference>
<proteinExistence type="predicted"/>
<dbReference type="InterPro" id="IPR043502">
    <property type="entry name" value="DNA/RNA_pol_sf"/>
</dbReference>
<dbReference type="GO" id="GO:0071897">
    <property type="term" value="P:DNA biosynthetic process"/>
    <property type="evidence" value="ECO:0007669"/>
    <property type="project" value="UniProtKB-ARBA"/>
</dbReference>
<dbReference type="Proteomes" id="UP000036403">
    <property type="component" value="Unassembled WGS sequence"/>
</dbReference>
<dbReference type="EMBL" id="LBMM01008396">
    <property type="protein sequence ID" value="KMQ88918.1"/>
    <property type="molecule type" value="Genomic_DNA"/>
</dbReference>
<accession>A0A0J7KEK5</accession>
<dbReference type="OrthoDB" id="7697913at2759"/>
<sequence>MFRQILVHPEDVDMQRILWRTDLAKEVQNFYLLTVIYGTASASYLTLCTLMQLADDERFVYPMGSAAIKIHSYVDDILAGGRTLDHALETQR</sequence>
<dbReference type="PaxDb" id="67767-A0A0J7KEK5"/>
<evidence type="ECO:0000313" key="2">
    <source>
        <dbReference type="Proteomes" id="UP000036403"/>
    </source>
</evidence>
<dbReference type="AlphaFoldDB" id="A0A0J7KEK5"/>
<reference evidence="1 2" key="1">
    <citation type="submission" date="2015-04" db="EMBL/GenBank/DDBJ databases">
        <title>Lasius niger genome sequencing.</title>
        <authorList>
            <person name="Konorov E.A."/>
            <person name="Nikitin M.A."/>
            <person name="Kirill M.V."/>
            <person name="Chang P."/>
        </authorList>
    </citation>
    <scope>NUCLEOTIDE SEQUENCE [LARGE SCALE GENOMIC DNA]</scope>
    <source>
        <tissue evidence="1">Whole</tissue>
    </source>
</reference>
<gene>
    <name evidence="1" type="ORF">RF55_11521</name>
</gene>
<organism evidence="1 2">
    <name type="scientific">Lasius niger</name>
    <name type="common">Black garden ant</name>
    <dbReference type="NCBI Taxonomy" id="67767"/>
    <lineage>
        <taxon>Eukaryota</taxon>
        <taxon>Metazoa</taxon>
        <taxon>Ecdysozoa</taxon>
        <taxon>Arthropoda</taxon>
        <taxon>Hexapoda</taxon>
        <taxon>Insecta</taxon>
        <taxon>Pterygota</taxon>
        <taxon>Neoptera</taxon>
        <taxon>Endopterygota</taxon>
        <taxon>Hymenoptera</taxon>
        <taxon>Apocrita</taxon>
        <taxon>Aculeata</taxon>
        <taxon>Formicoidea</taxon>
        <taxon>Formicidae</taxon>
        <taxon>Formicinae</taxon>
        <taxon>Lasius</taxon>
        <taxon>Lasius</taxon>
    </lineage>
</organism>
<protein>
    <submittedName>
        <fullName evidence="1">Uncharacterized protein</fullName>
    </submittedName>
</protein>
<keyword evidence="2" id="KW-1185">Reference proteome</keyword>
<evidence type="ECO:0000313" key="1">
    <source>
        <dbReference type="EMBL" id="KMQ88918.1"/>
    </source>
</evidence>
<comment type="caution">
    <text evidence="1">The sequence shown here is derived from an EMBL/GenBank/DDBJ whole genome shotgun (WGS) entry which is preliminary data.</text>
</comment>
<name>A0A0J7KEK5_LASNI</name>